<keyword evidence="4" id="KW-1185">Reference proteome</keyword>
<dbReference type="InterPro" id="IPR046118">
    <property type="entry name" value="DUF6115"/>
</dbReference>
<protein>
    <submittedName>
        <fullName evidence="3">Uncharacterized protein</fullName>
    </submittedName>
</protein>
<organism evidence="3 4">
    <name type="scientific">Eubacterium ruminantium</name>
    <dbReference type="NCBI Taxonomy" id="42322"/>
    <lineage>
        <taxon>Bacteria</taxon>
        <taxon>Bacillati</taxon>
        <taxon>Bacillota</taxon>
        <taxon>Clostridia</taxon>
        <taxon>Eubacteriales</taxon>
        <taxon>Eubacteriaceae</taxon>
        <taxon>Eubacterium</taxon>
    </lineage>
</organism>
<evidence type="ECO:0000313" key="4">
    <source>
        <dbReference type="Proteomes" id="UP000189857"/>
    </source>
</evidence>
<dbReference type="RefSeq" id="WP_078787047.1">
    <property type="nucleotide sequence ID" value="NZ_CAJOJK010000009.1"/>
</dbReference>
<name>A0A1T4MFP6_9FIRM</name>
<dbReference type="Pfam" id="PF19610">
    <property type="entry name" value="DUF6115"/>
    <property type="match status" value="1"/>
</dbReference>
<feature type="coiled-coil region" evidence="1">
    <location>
        <begin position="73"/>
        <end position="140"/>
    </location>
</feature>
<keyword evidence="1" id="KW-0175">Coiled coil</keyword>
<proteinExistence type="predicted"/>
<feature type="compositionally biased region" description="Acidic residues" evidence="2">
    <location>
        <begin position="204"/>
        <end position="278"/>
    </location>
</feature>
<dbReference type="EMBL" id="FUXA01000007">
    <property type="protein sequence ID" value="SJZ65695.1"/>
    <property type="molecule type" value="Genomic_DNA"/>
</dbReference>
<dbReference type="AlphaFoldDB" id="A0A1T4MFP6"/>
<sequence length="373" mass="41821">MTPTIIVLIALAVIFIVVSCFIGMDDKQGDNFDISDIPEDKKQKIDSMVNDYFAKSVGNKGGNLKPLIEKEIVNKIKNNNDKLDKENKKSIDKLNNKLKEIEKKIDDSIKKLDSTGDKKAKELDQRTESKIAEIDEHTAEVIDSVAKSREEIDSTYALILEKEKEIRVSLNLMDEYKKGLEALKNELDKRDALAVSQASKSAEVVEETEEAEVVSEVEEVVPDTTEEEIEEAEEIVEEEIVEEESDEVEVPEEDIEDSEDEIEDSEEKIEEAEDGEDDGQNRVISISDRISRAAADDSDEDEDEEEKEDVSDVEQTESLDEILAVEGISLEGGNTEENVMGMYHAGFSILEISKLLDIGVGEVKYVIDKHQGE</sequence>
<feature type="region of interest" description="Disordered" evidence="2">
    <location>
        <begin position="201"/>
        <end position="320"/>
    </location>
</feature>
<gene>
    <name evidence="3" type="ORF">SAMN02745110_01201</name>
</gene>
<feature type="compositionally biased region" description="Acidic residues" evidence="2">
    <location>
        <begin position="296"/>
        <end position="320"/>
    </location>
</feature>
<evidence type="ECO:0000256" key="2">
    <source>
        <dbReference type="SAM" id="MobiDB-lite"/>
    </source>
</evidence>
<accession>A0A1T4MFP6</accession>
<reference evidence="3 4" key="1">
    <citation type="submission" date="2017-02" db="EMBL/GenBank/DDBJ databases">
        <authorList>
            <person name="Peterson S.W."/>
        </authorList>
    </citation>
    <scope>NUCLEOTIDE SEQUENCE [LARGE SCALE GENOMIC DNA]</scope>
    <source>
        <strain evidence="3 4">ATCC 17233</strain>
    </source>
</reference>
<dbReference type="OrthoDB" id="2086261at2"/>
<evidence type="ECO:0000313" key="3">
    <source>
        <dbReference type="EMBL" id="SJZ65695.1"/>
    </source>
</evidence>
<evidence type="ECO:0000256" key="1">
    <source>
        <dbReference type="SAM" id="Coils"/>
    </source>
</evidence>
<dbReference type="Proteomes" id="UP000189857">
    <property type="component" value="Unassembled WGS sequence"/>
</dbReference>